<dbReference type="EMBL" id="DXFP01000010">
    <property type="protein sequence ID" value="HIX01445.1"/>
    <property type="molecule type" value="Genomic_DNA"/>
</dbReference>
<gene>
    <name evidence="6" type="ORF">H9861_01650</name>
</gene>
<keyword evidence="3" id="KW-0378">Hydrolase</keyword>
<evidence type="ECO:0000256" key="2">
    <source>
        <dbReference type="ARBA" id="ARBA00022670"/>
    </source>
</evidence>
<name>A0A9D1UVX2_9LACO</name>
<organism evidence="6 7">
    <name type="scientific">Candidatus Ligilactobacillus excrementigallinarum</name>
    <dbReference type="NCBI Taxonomy" id="2838641"/>
    <lineage>
        <taxon>Bacteria</taxon>
        <taxon>Bacillati</taxon>
        <taxon>Bacillota</taxon>
        <taxon>Bacilli</taxon>
        <taxon>Lactobacillales</taxon>
        <taxon>Lactobacillaceae</taxon>
        <taxon>Ligilactobacillus</taxon>
    </lineage>
</organism>
<dbReference type="AlphaFoldDB" id="A0A9D1UVX2"/>
<reference evidence="6" key="1">
    <citation type="journal article" date="2021" name="PeerJ">
        <title>Extensive microbial diversity within the chicken gut microbiome revealed by metagenomics and culture.</title>
        <authorList>
            <person name="Gilroy R."/>
            <person name="Ravi A."/>
            <person name="Getino M."/>
            <person name="Pursley I."/>
            <person name="Horton D.L."/>
            <person name="Alikhan N.F."/>
            <person name="Baker D."/>
            <person name="Gharbi K."/>
            <person name="Hall N."/>
            <person name="Watson M."/>
            <person name="Adriaenssens E.M."/>
            <person name="Foster-Nyarko E."/>
            <person name="Jarju S."/>
            <person name="Secka A."/>
            <person name="Antonio M."/>
            <person name="Oren A."/>
            <person name="Chaudhuri R.R."/>
            <person name="La Ragione R."/>
            <person name="Hildebrand F."/>
            <person name="Pallen M.J."/>
        </authorList>
    </citation>
    <scope>NUCLEOTIDE SEQUENCE</scope>
    <source>
        <strain evidence="6">6627</strain>
    </source>
</reference>
<dbReference type="GO" id="GO:0006508">
    <property type="term" value="P:proteolysis"/>
    <property type="evidence" value="ECO:0007669"/>
    <property type="project" value="UniProtKB-KW"/>
</dbReference>
<dbReference type="GO" id="GO:0008234">
    <property type="term" value="F:cysteine-type peptidase activity"/>
    <property type="evidence" value="ECO:0007669"/>
    <property type="project" value="UniProtKB-KW"/>
</dbReference>
<sequence>MKYIWFVLAIIIGLIFGINMVNAADLEWTDDLNQEFTGELISKKVSNTFEFDAPANLILKTVPNQIQIIKIARKYRGVPYVWGGNNPSGFDCSGFVQYVYRQCGKNLPRVTTQQEHCGKVISINQAQAGDLYFWGNRNATYHVAIACGDGKFIQAPAPGQNVMESSIDFFRPSFAVRLN</sequence>
<dbReference type="PROSITE" id="PS51935">
    <property type="entry name" value="NLPC_P60"/>
    <property type="match status" value="1"/>
</dbReference>
<dbReference type="PANTHER" id="PTHR47053:SF1">
    <property type="entry name" value="MUREIN DD-ENDOPEPTIDASE MEPH-RELATED"/>
    <property type="match status" value="1"/>
</dbReference>
<keyword evidence="4" id="KW-0788">Thiol protease</keyword>
<keyword evidence="2" id="KW-0645">Protease</keyword>
<feature type="domain" description="NlpC/P60" evidence="5">
    <location>
        <begin position="62"/>
        <end position="179"/>
    </location>
</feature>
<evidence type="ECO:0000256" key="1">
    <source>
        <dbReference type="ARBA" id="ARBA00007074"/>
    </source>
</evidence>
<proteinExistence type="inferred from homology"/>
<dbReference type="Pfam" id="PF00877">
    <property type="entry name" value="NLPC_P60"/>
    <property type="match status" value="1"/>
</dbReference>
<evidence type="ECO:0000313" key="6">
    <source>
        <dbReference type="EMBL" id="HIX01445.1"/>
    </source>
</evidence>
<dbReference type="PANTHER" id="PTHR47053">
    <property type="entry name" value="MUREIN DD-ENDOPEPTIDASE MEPH-RELATED"/>
    <property type="match status" value="1"/>
</dbReference>
<evidence type="ECO:0000256" key="3">
    <source>
        <dbReference type="ARBA" id="ARBA00022801"/>
    </source>
</evidence>
<comment type="caution">
    <text evidence="6">The sequence shown here is derived from an EMBL/GenBank/DDBJ whole genome shotgun (WGS) entry which is preliminary data.</text>
</comment>
<evidence type="ECO:0000259" key="5">
    <source>
        <dbReference type="PROSITE" id="PS51935"/>
    </source>
</evidence>
<accession>A0A9D1UVX2</accession>
<dbReference type="InterPro" id="IPR000064">
    <property type="entry name" value="NLP_P60_dom"/>
</dbReference>
<dbReference type="InterPro" id="IPR051202">
    <property type="entry name" value="Peptidase_C40"/>
</dbReference>
<dbReference type="Proteomes" id="UP000823963">
    <property type="component" value="Unassembled WGS sequence"/>
</dbReference>
<dbReference type="Gene3D" id="3.90.1720.10">
    <property type="entry name" value="endopeptidase domain like (from Nostoc punctiforme)"/>
    <property type="match status" value="1"/>
</dbReference>
<comment type="similarity">
    <text evidence="1">Belongs to the peptidase C40 family.</text>
</comment>
<reference evidence="6" key="2">
    <citation type="submission" date="2021-04" db="EMBL/GenBank/DDBJ databases">
        <authorList>
            <person name="Gilroy R."/>
        </authorList>
    </citation>
    <scope>NUCLEOTIDE SEQUENCE</scope>
    <source>
        <strain evidence="6">6627</strain>
    </source>
</reference>
<protein>
    <submittedName>
        <fullName evidence="6">C40 family peptidase</fullName>
    </submittedName>
</protein>
<dbReference type="InterPro" id="IPR038765">
    <property type="entry name" value="Papain-like_cys_pep_sf"/>
</dbReference>
<dbReference type="SUPFAM" id="SSF54001">
    <property type="entry name" value="Cysteine proteinases"/>
    <property type="match status" value="1"/>
</dbReference>
<evidence type="ECO:0000313" key="7">
    <source>
        <dbReference type="Proteomes" id="UP000823963"/>
    </source>
</evidence>
<evidence type="ECO:0000256" key="4">
    <source>
        <dbReference type="ARBA" id="ARBA00022807"/>
    </source>
</evidence>